<name>A0A451BFP9_9GAMM</name>
<gene>
    <name evidence="1" type="ORF">BECKMB1821G_GA0114241_105916</name>
    <name evidence="2" type="ORF">BECKMB1821H_GA0114242_11005</name>
</gene>
<proteinExistence type="predicted"/>
<protein>
    <submittedName>
        <fullName evidence="2">Uncharacterized protein</fullName>
    </submittedName>
</protein>
<organism evidence="2">
    <name type="scientific">Candidatus Kentrum sp. MB</name>
    <dbReference type="NCBI Taxonomy" id="2138164"/>
    <lineage>
        <taxon>Bacteria</taxon>
        <taxon>Pseudomonadati</taxon>
        <taxon>Pseudomonadota</taxon>
        <taxon>Gammaproteobacteria</taxon>
        <taxon>Candidatus Kentrum</taxon>
    </lineage>
</organism>
<evidence type="ECO:0000313" key="2">
    <source>
        <dbReference type="EMBL" id="VFK77106.1"/>
    </source>
</evidence>
<dbReference type="EMBL" id="CAADFO010000059">
    <property type="protein sequence ID" value="VFK30127.1"/>
    <property type="molecule type" value="Genomic_DNA"/>
</dbReference>
<sequence length="63" mass="7387">MRSLKGLRPNVMRFTVNEIIDFNRATIFAKHKVLNIMPFGRIFQRAASRRVFIRFASQSTNCL</sequence>
<dbReference type="AlphaFoldDB" id="A0A451BFP9"/>
<reference evidence="2" key="1">
    <citation type="submission" date="2019-02" db="EMBL/GenBank/DDBJ databases">
        <authorList>
            <person name="Gruber-Vodicka R. H."/>
            <person name="Seah K. B. B."/>
        </authorList>
    </citation>
    <scope>NUCLEOTIDE SEQUENCE</scope>
    <source>
        <strain evidence="1">BECK_BZ197</strain>
        <strain evidence="2">BECK_BZ198</strain>
    </source>
</reference>
<accession>A0A451BFP9</accession>
<evidence type="ECO:0000313" key="1">
    <source>
        <dbReference type="EMBL" id="VFK30127.1"/>
    </source>
</evidence>
<dbReference type="EMBL" id="CAADGH010000100">
    <property type="protein sequence ID" value="VFK77106.1"/>
    <property type="molecule type" value="Genomic_DNA"/>
</dbReference>